<gene>
    <name evidence="1" type="ORF">DSO57_1026152</name>
</gene>
<evidence type="ECO:0000313" key="2">
    <source>
        <dbReference type="Proteomes" id="UP001165960"/>
    </source>
</evidence>
<dbReference type="EMBL" id="QTSX02000861">
    <property type="protein sequence ID" value="KAJ9084278.1"/>
    <property type="molecule type" value="Genomic_DNA"/>
</dbReference>
<evidence type="ECO:0000313" key="1">
    <source>
        <dbReference type="EMBL" id="KAJ9084278.1"/>
    </source>
</evidence>
<organism evidence="1 2">
    <name type="scientific">Entomophthora muscae</name>
    <dbReference type="NCBI Taxonomy" id="34485"/>
    <lineage>
        <taxon>Eukaryota</taxon>
        <taxon>Fungi</taxon>
        <taxon>Fungi incertae sedis</taxon>
        <taxon>Zoopagomycota</taxon>
        <taxon>Entomophthoromycotina</taxon>
        <taxon>Entomophthoromycetes</taxon>
        <taxon>Entomophthorales</taxon>
        <taxon>Entomophthoraceae</taxon>
        <taxon>Entomophthora</taxon>
    </lineage>
</organism>
<accession>A0ACC2UB79</accession>
<protein>
    <submittedName>
        <fullName evidence="1">Uncharacterized protein</fullName>
    </submittedName>
</protein>
<proteinExistence type="predicted"/>
<comment type="caution">
    <text evidence="1">The sequence shown here is derived from an EMBL/GenBank/DDBJ whole genome shotgun (WGS) entry which is preliminary data.</text>
</comment>
<sequence>MKIKPVTGLAEYKYPLPEFILETGTCVMNDISPKISGKLQLGELNLGPDSDGCEDPSDPWAVCLCFLWLANEKAGTSCDSNLVNQGNFQICQATDLQSMEECHRTVINLGQSRFLEALNKHAVTPILADGSSGEGFTAQLDNLKLEVQAVRPRDLWVSDDLEVTPRDVQTMGPGLTQLGVSEGHLVQNAGNISDNDEVMRILLLDCHMEVIPAE</sequence>
<reference evidence="1" key="1">
    <citation type="submission" date="2022-04" db="EMBL/GenBank/DDBJ databases">
        <title>Genome of the entomopathogenic fungus Entomophthora muscae.</title>
        <authorList>
            <person name="Elya C."/>
            <person name="Lovett B.R."/>
            <person name="Lee E."/>
            <person name="Macias A.M."/>
            <person name="Hajek A.E."/>
            <person name="De Bivort B.L."/>
            <person name="Kasson M.T."/>
            <person name="De Fine Licht H.H."/>
            <person name="Stajich J.E."/>
        </authorList>
    </citation>
    <scope>NUCLEOTIDE SEQUENCE</scope>
    <source>
        <strain evidence="1">Berkeley</strain>
    </source>
</reference>
<keyword evidence="2" id="KW-1185">Reference proteome</keyword>
<name>A0ACC2UB79_9FUNG</name>
<dbReference type="Proteomes" id="UP001165960">
    <property type="component" value="Unassembled WGS sequence"/>
</dbReference>